<organism evidence="4 5">
    <name type="scientific">Dinothrombium tinctorium</name>
    <dbReference type="NCBI Taxonomy" id="1965070"/>
    <lineage>
        <taxon>Eukaryota</taxon>
        <taxon>Metazoa</taxon>
        <taxon>Ecdysozoa</taxon>
        <taxon>Arthropoda</taxon>
        <taxon>Chelicerata</taxon>
        <taxon>Arachnida</taxon>
        <taxon>Acari</taxon>
        <taxon>Acariformes</taxon>
        <taxon>Trombidiformes</taxon>
        <taxon>Prostigmata</taxon>
        <taxon>Anystina</taxon>
        <taxon>Parasitengona</taxon>
        <taxon>Trombidioidea</taxon>
        <taxon>Trombidiidae</taxon>
        <taxon>Dinothrombium</taxon>
    </lineage>
</organism>
<dbReference type="InterPro" id="IPR052739">
    <property type="entry name" value="FAAH2"/>
</dbReference>
<dbReference type="EMBL" id="NCKU01002298">
    <property type="protein sequence ID" value="RWS09902.1"/>
    <property type="molecule type" value="Genomic_DNA"/>
</dbReference>
<keyword evidence="5" id="KW-1185">Reference proteome</keyword>
<comment type="similarity">
    <text evidence="1">Belongs to the amidase family.</text>
</comment>
<dbReference type="AlphaFoldDB" id="A0A3S3NVE0"/>
<dbReference type="InterPro" id="IPR023631">
    <property type="entry name" value="Amidase_dom"/>
</dbReference>
<evidence type="ECO:0000256" key="2">
    <source>
        <dbReference type="PIRSR" id="PIRSR001221-1"/>
    </source>
</evidence>
<dbReference type="PROSITE" id="PS00571">
    <property type="entry name" value="AMIDASES"/>
    <property type="match status" value="1"/>
</dbReference>
<dbReference type="GO" id="GO:0016787">
    <property type="term" value="F:hydrolase activity"/>
    <property type="evidence" value="ECO:0007669"/>
    <property type="project" value="UniProtKB-KW"/>
</dbReference>
<evidence type="ECO:0000313" key="5">
    <source>
        <dbReference type="Proteomes" id="UP000285301"/>
    </source>
</evidence>
<feature type="active site" description="Charge relay system" evidence="2">
    <location>
        <position position="202"/>
    </location>
</feature>
<gene>
    <name evidence="4" type="ORF">B4U79_14803</name>
</gene>
<dbReference type="PANTHER" id="PTHR43372">
    <property type="entry name" value="FATTY-ACID AMIDE HYDROLASE"/>
    <property type="match status" value="1"/>
</dbReference>
<feature type="active site" description="Charge relay system" evidence="2">
    <location>
        <position position="127"/>
    </location>
</feature>
<sequence>MGAVEKLIASIRTVLDFLLLHIANLFYPTKKSCLPPIKESVLMEPAVVIADKIRNGKLKAVDVVRAYIKRIEEVNPLINAVVKLNDAAIDEAKEIDEKVELELRGYVPEGGISIINLPLLGIPFCCKETVGVKGMPFTAGLVARAGEVASEDAPVIRNLKANGAIFIGVTNIPELQYWWVSDNKLYGRTNNPYDLSRIPGGSSGGEGAIVSSAGTAIGVGTDIAGSLRIPAACCGIFGHHVSPSVFPAEGMVPLIDRGALTARMFSFGPMCRYSIDIKPMLKAMAGSYISKLPKIDDLVDLKKLKIYYMIEDGDPIKTPVQHEIKDAINKIVSHFEDKYSVKAEKVHFEKMKRAFFMVLATMKEANAPRLASVLNNGSEINVIYELLKCLLRCSEHMLGTLSFAATEKYFPSKETQFTQNFLKVRDELKKQFYELLGEDGIFLYPSHPEGAPKHGTSVLKSPNVGYTSIFNVLSVPVTTCPVGLNGDGLPIGVQVVAKQFNDHLTIAVAQEIEKLFGGWVPPCIVDC</sequence>
<name>A0A3S3NVE0_9ACAR</name>
<dbReference type="SUPFAM" id="SSF75304">
    <property type="entry name" value="Amidase signature (AS) enzymes"/>
    <property type="match status" value="1"/>
</dbReference>
<accession>A0A3S3NVE0</accession>
<dbReference type="OrthoDB" id="6428749at2759"/>
<dbReference type="InterPro" id="IPR036928">
    <property type="entry name" value="AS_sf"/>
</dbReference>
<dbReference type="PIRSF" id="PIRSF001221">
    <property type="entry name" value="Amidase_fungi"/>
    <property type="match status" value="1"/>
</dbReference>
<proteinExistence type="inferred from homology"/>
<evidence type="ECO:0000313" key="4">
    <source>
        <dbReference type="EMBL" id="RWS09902.1"/>
    </source>
</evidence>
<dbReference type="STRING" id="1965070.A0A3S3NVE0"/>
<dbReference type="Proteomes" id="UP000285301">
    <property type="component" value="Unassembled WGS sequence"/>
</dbReference>
<dbReference type="PANTHER" id="PTHR43372:SF3">
    <property type="entry name" value="AT07710P-RELATED"/>
    <property type="match status" value="1"/>
</dbReference>
<evidence type="ECO:0000256" key="1">
    <source>
        <dbReference type="ARBA" id="ARBA00009199"/>
    </source>
</evidence>
<dbReference type="GO" id="GO:0012505">
    <property type="term" value="C:endomembrane system"/>
    <property type="evidence" value="ECO:0007669"/>
    <property type="project" value="TreeGrafter"/>
</dbReference>
<dbReference type="InterPro" id="IPR020556">
    <property type="entry name" value="Amidase_CS"/>
</dbReference>
<protein>
    <submittedName>
        <fullName evidence="4">Fatty-acid amide hydrolase 2-like protein</fullName>
    </submittedName>
</protein>
<dbReference type="Pfam" id="PF01425">
    <property type="entry name" value="Amidase"/>
    <property type="match status" value="1"/>
</dbReference>
<evidence type="ECO:0000259" key="3">
    <source>
        <dbReference type="Pfam" id="PF01425"/>
    </source>
</evidence>
<keyword evidence="4" id="KW-0378">Hydrolase</keyword>
<feature type="domain" description="Amidase" evidence="3">
    <location>
        <begin position="62"/>
        <end position="505"/>
    </location>
</feature>
<feature type="active site" description="Acyl-ester intermediate" evidence="2">
    <location>
        <position position="226"/>
    </location>
</feature>
<reference evidence="4 5" key="1">
    <citation type="journal article" date="2018" name="Gigascience">
        <title>Genomes of trombidid mites reveal novel predicted allergens and laterally-transferred genes associated with secondary metabolism.</title>
        <authorList>
            <person name="Dong X."/>
            <person name="Chaisiri K."/>
            <person name="Xia D."/>
            <person name="Armstrong S.D."/>
            <person name="Fang Y."/>
            <person name="Donnelly M.J."/>
            <person name="Kadowaki T."/>
            <person name="McGarry J.W."/>
            <person name="Darby A.C."/>
            <person name="Makepeace B.L."/>
        </authorList>
    </citation>
    <scope>NUCLEOTIDE SEQUENCE [LARGE SCALE GENOMIC DNA]</scope>
    <source>
        <strain evidence="4">UoL-WK</strain>
    </source>
</reference>
<comment type="caution">
    <text evidence="4">The sequence shown here is derived from an EMBL/GenBank/DDBJ whole genome shotgun (WGS) entry which is preliminary data.</text>
</comment>
<dbReference type="Gene3D" id="3.90.1300.10">
    <property type="entry name" value="Amidase signature (AS) domain"/>
    <property type="match status" value="1"/>
</dbReference>